<evidence type="ECO:0000313" key="1">
    <source>
        <dbReference type="EMBL" id="KGE14312.1"/>
    </source>
</evidence>
<sequence length="263" mass="30656">MGFWEYMIKKDARICSGIDWALGVKASLNPKVQNVLKRMDKMPKAGQGREALVILNGPSLKEQDITQIRDNVDLVFVNRGFMHPDFARVKPKYHVFVDPKMLTGEWSLTWIDDIIAMVPDITIVLPVTWAFRPEFKRFIDNNTKIHWIPDFKKCYCVGVSGNCFDFLASQDYKTIYFTGFDANGLPLEMLNVSNSHFYGKNEENLTKTSKEYVRDLYMFSRHFADLNKMSSLYKRRNIRLVNLTQGGLLDMFERERLSILNKR</sequence>
<protein>
    <recommendedName>
        <fullName evidence="3">DUF115 domain-containing protein</fullName>
    </recommendedName>
</protein>
<dbReference type="Proteomes" id="UP000031802">
    <property type="component" value="Unassembled WGS sequence"/>
</dbReference>
<dbReference type="Gene3D" id="3.90.1480.10">
    <property type="entry name" value="Alpha-2,3-sialyltransferase"/>
    <property type="match status" value="2"/>
</dbReference>
<dbReference type="OrthoDB" id="5328262at2"/>
<dbReference type="RefSeq" id="WP_037498122.1">
    <property type="nucleotide sequence ID" value="NZ_JJMU01000028.1"/>
</dbReference>
<name>A0A0B8T0S3_9SPHI</name>
<reference evidence="2" key="1">
    <citation type="submission" date="2014-04" db="EMBL/GenBank/DDBJ databases">
        <title>Whole-Genome optical mapping and complete genome sequence of Sphingobacterium deserti sp. nov., a new spaces isolated from desert in the west of China.</title>
        <authorList>
            <person name="Teng C."/>
            <person name="Zhou Z."/>
            <person name="Li X."/>
            <person name="Chen M."/>
            <person name="Lin M."/>
            <person name="Wang L."/>
            <person name="Su S."/>
            <person name="Zhang C."/>
            <person name="Zhang W."/>
        </authorList>
    </citation>
    <scope>NUCLEOTIDE SEQUENCE [LARGE SCALE GENOMIC DNA]</scope>
    <source>
        <strain evidence="2">ACCC05744</strain>
    </source>
</reference>
<keyword evidence="2" id="KW-1185">Reference proteome</keyword>
<accession>A0A0B8T0S3</accession>
<gene>
    <name evidence="1" type="ORF">DI53_1926</name>
</gene>
<reference evidence="1 2" key="2">
    <citation type="journal article" date="2015" name="PLoS ONE">
        <title>Whole-Genome Optical Mapping and Finished Genome Sequence of Sphingobacterium deserti sp. nov., a New Species Isolated from the Western Desert of China.</title>
        <authorList>
            <person name="Teng C."/>
            <person name="Zhou Z."/>
            <person name="Molnar I."/>
            <person name="Li X."/>
            <person name="Tang R."/>
            <person name="Chen M."/>
            <person name="Wang L."/>
            <person name="Su S."/>
            <person name="Zhang W."/>
            <person name="Lin M."/>
        </authorList>
    </citation>
    <scope>NUCLEOTIDE SEQUENCE [LARGE SCALE GENOMIC DNA]</scope>
    <source>
        <strain evidence="2">ACCC05744</strain>
    </source>
</reference>
<dbReference type="AlphaFoldDB" id="A0A0B8T0S3"/>
<dbReference type="STRING" id="1229276.DI53_1926"/>
<dbReference type="EMBL" id="JJMU01000028">
    <property type="protein sequence ID" value="KGE14312.1"/>
    <property type="molecule type" value="Genomic_DNA"/>
</dbReference>
<organism evidence="1 2">
    <name type="scientific">Sphingobacterium deserti</name>
    <dbReference type="NCBI Taxonomy" id="1229276"/>
    <lineage>
        <taxon>Bacteria</taxon>
        <taxon>Pseudomonadati</taxon>
        <taxon>Bacteroidota</taxon>
        <taxon>Sphingobacteriia</taxon>
        <taxon>Sphingobacteriales</taxon>
        <taxon>Sphingobacteriaceae</taxon>
        <taxon>Sphingobacterium</taxon>
    </lineage>
</organism>
<proteinExistence type="predicted"/>
<evidence type="ECO:0008006" key="3">
    <source>
        <dbReference type="Google" id="ProtNLM"/>
    </source>
</evidence>
<comment type="caution">
    <text evidence="1">The sequence shown here is derived from an EMBL/GenBank/DDBJ whole genome shotgun (WGS) entry which is preliminary data.</text>
</comment>
<dbReference type="PATRIC" id="fig|1229276.3.peg.1981"/>
<evidence type="ECO:0000313" key="2">
    <source>
        <dbReference type="Proteomes" id="UP000031802"/>
    </source>
</evidence>